<gene>
    <name evidence="1" type="ORF">EYS08_14860</name>
</gene>
<dbReference type="RefSeq" id="WP_131030789.1">
    <property type="nucleotide sequence ID" value="NZ_SIXF01000014.1"/>
</dbReference>
<dbReference type="OrthoDB" id="772988at2"/>
<comment type="caution">
    <text evidence="1">The sequence shown here is derived from an EMBL/GenBank/DDBJ whole genome shotgun (WGS) entry which is preliminary data.</text>
</comment>
<evidence type="ECO:0008006" key="3">
    <source>
        <dbReference type="Google" id="ProtNLM"/>
    </source>
</evidence>
<dbReference type="AlphaFoldDB" id="A0A4Q9HAZ1"/>
<dbReference type="Proteomes" id="UP000291819">
    <property type="component" value="Unassembled WGS sequence"/>
</dbReference>
<organism evidence="1 2">
    <name type="scientific">Pedobacter kyonggii</name>
    <dbReference type="NCBI Taxonomy" id="1926871"/>
    <lineage>
        <taxon>Bacteria</taxon>
        <taxon>Pseudomonadati</taxon>
        <taxon>Bacteroidota</taxon>
        <taxon>Sphingobacteriia</taxon>
        <taxon>Sphingobacteriales</taxon>
        <taxon>Sphingobacteriaceae</taxon>
        <taxon>Pedobacter</taxon>
    </lineage>
</organism>
<proteinExistence type="predicted"/>
<reference evidence="1 2" key="1">
    <citation type="submission" date="2019-02" db="EMBL/GenBank/DDBJ databases">
        <title>Pedobacter kyonggii whole genome sequence analysis.</title>
        <authorList>
            <person name="Dahal R.H."/>
        </authorList>
    </citation>
    <scope>NUCLEOTIDE SEQUENCE [LARGE SCALE GENOMIC DNA]</scope>
    <source>
        <strain evidence="1 2">K-4-11-1</strain>
    </source>
</reference>
<keyword evidence="2" id="KW-1185">Reference proteome</keyword>
<name>A0A4Q9HAZ1_9SPHI</name>
<accession>A0A4Q9HAZ1</accession>
<dbReference type="InterPro" id="IPR012340">
    <property type="entry name" value="NA-bd_OB-fold"/>
</dbReference>
<evidence type="ECO:0000313" key="1">
    <source>
        <dbReference type="EMBL" id="TBO41275.1"/>
    </source>
</evidence>
<evidence type="ECO:0000313" key="2">
    <source>
        <dbReference type="Proteomes" id="UP000291819"/>
    </source>
</evidence>
<dbReference type="SUPFAM" id="SSF50249">
    <property type="entry name" value="Nucleic acid-binding proteins"/>
    <property type="match status" value="1"/>
</dbReference>
<dbReference type="EMBL" id="SIXF01000014">
    <property type="protein sequence ID" value="TBO41275.1"/>
    <property type="molecule type" value="Genomic_DNA"/>
</dbReference>
<protein>
    <recommendedName>
        <fullName evidence="3">Cold shock domain-containing protein</fullName>
    </recommendedName>
</protein>
<dbReference type="Gene3D" id="2.40.50.140">
    <property type="entry name" value="Nucleic acid-binding proteins"/>
    <property type="match status" value="1"/>
</dbReference>
<sequence>MSIIYKKYSVMGDMRKGDVTQIDFEYGHGIIIDENGQDIHFQLDNISDQININSKIIFEIELHKRGLVAVNVKLEMEEIRG</sequence>